<keyword evidence="7" id="KW-1185">Reference proteome</keyword>
<dbReference type="PANTHER" id="PTHR42913">
    <property type="entry name" value="APOPTOSIS-INDUCING FACTOR 1"/>
    <property type="match status" value="1"/>
</dbReference>
<dbReference type="AlphaFoldDB" id="A0A1S8DFG5"/>
<dbReference type="EMBL" id="MUBC01000017">
    <property type="protein sequence ID" value="ONM44133.1"/>
    <property type="molecule type" value="Genomic_DNA"/>
</dbReference>
<evidence type="ECO:0000313" key="6">
    <source>
        <dbReference type="EMBL" id="ONM44133.1"/>
    </source>
</evidence>
<comment type="caution">
    <text evidence="6">The sequence shown here is derived from an EMBL/GenBank/DDBJ whole genome shotgun (WGS) entry which is preliminary data.</text>
</comment>
<protein>
    <recommendedName>
        <fullName evidence="5">FAD/NAD(P)-binding domain-containing protein</fullName>
    </recommendedName>
</protein>
<evidence type="ECO:0000256" key="3">
    <source>
        <dbReference type="ARBA" id="ARBA00022827"/>
    </source>
</evidence>
<feature type="domain" description="FAD/NAD(P)-binding" evidence="5">
    <location>
        <begin position="5"/>
        <end position="293"/>
    </location>
</feature>
<accession>A0A1S8DFG5</accession>
<organism evidence="6 7">
    <name type="scientific">Halopseudomonas pachastrellae</name>
    <dbReference type="NCBI Taxonomy" id="254161"/>
    <lineage>
        <taxon>Bacteria</taxon>
        <taxon>Pseudomonadati</taxon>
        <taxon>Pseudomonadota</taxon>
        <taxon>Gammaproteobacteria</taxon>
        <taxon>Pseudomonadales</taxon>
        <taxon>Pseudomonadaceae</taxon>
        <taxon>Halopseudomonas</taxon>
    </lineage>
</organism>
<name>A0A1S8DFG5_9GAMM</name>
<dbReference type="Pfam" id="PF07992">
    <property type="entry name" value="Pyr_redox_2"/>
    <property type="match status" value="1"/>
</dbReference>
<evidence type="ECO:0000256" key="4">
    <source>
        <dbReference type="ARBA" id="ARBA00023002"/>
    </source>
</evidence>
<dbReference type="InterPro" id="IPR036188">
    <property type="entry name" value="FAD/NAD-bd_sf"/>
</dbReference>
<dbReference type="GO" id="GO:0003955">
    <property type="term" value="F:NAD(P)H dehydrogenase (quinone) activity"/>
    <property type="evidence" value="ECO:0007669"/>
    <property type="project" value="TreeGrafter"/>
</dbReference>
<evidence type="ECO:0000256" key="2">
    <source>
        <dbReference type="ARBA" id="ARBA00022630"/>
    </source>
</evidence>
<dbReference type="Gene3D" id="3.50.50.100">
    <property type="match status" value="1"/>
</dbReference>
<keyword evidence="2" id="KW-0285">Flavoprotein</keyword>
<reference evidence="6 7" key="1">
    <citation type="submission" date="2017-01" db="EMBL/GenBank/DDBJ databases">
        <title>Draft genome sequence of Pseudomonas pachastrellae type strain CCUG 46540T from a deep sea.</title>
        <authorList>
            <person name="Gomila M."/>
            <person name="Mulet M."/>
            <person name="Lalucat J."/>
            <person name="Garcia-Valdes E."/>
        </authorList>
    </citation>
    <scope>NUCLEOTIDE SEQUENCE [LARGE SCALE GENOMIC DNA]</scope>
    <source>
        <strain evidence="6 7">CCUG 46540</strain>
    </source>
</reference>
<keyword evidence="3" id="KW-0274">FAD</keyword>
<dbReference type="OrthoDB" id="9767928at2"/>
<dbReference type="GO" id="GO:0019646">
    <property type="term" value="P:aerobic electron transport chain"/>
    <property type="evidence" value="ECO:0007669"/>
    <property type="project" value="TreeGrafter"/>
</dbReference>
<dbReference type="STRING" id="254161.SAMN05216256_11672"/>
<evidence type="ECO:0000256" key="1">
    <source>
        <dbReference type="ARBA" id="ARBA00001974"/>
    </source>
</evidence>
<dbReference type="Proteomes" id="UP000242847">
    <property type="component" value="Unassembled WGS sequence"/>
</dbReference>
<gene>
    <name evidence="6" type="ORF">BXT89_09470</name>
</gene>
<dbReference type="InterPro" id="IPR023753">
    <property type="entry name" value="FAD/NAD-binding_dom"/>
</dbReference>
<dbReference type="PRINTS" id="PR00368">
    <property type="entry name" value="FADPNR"/>
</dbReference>
<evidence type="ECO:0000313" key="7">
    <source>
        <dbReference type="Proteomes" id="UP000242847"/>
    </source>
</evidence>
<sequence>MTAPLIMIGAGHAHLVAIRDWIRQGYQPPSGSVLITPEPEAWYSGMMPGLLAGRWQSEQCRVALGPLCHAAGISLQLDSLISLDADQRRVQLASGKALNGELISLDCGAGNPAPPHNDGSLELVGAKPFGALYRRWQHWREHGAPARLAILGGGAAAVELALALQRALPGCQLTLICASALLAAQPPRAARLARSLLADRGITLQEGHLVSCIDSGALLTEAGRAIEADALILATGAAPAPWQQNSGLATDSSGFIQIGNTLQSQSHPRILASGDCATLPGCPHSGVYAVRQGAVLGPNLRTLLAGDSALQRYQPQPRALALLATGDAQALACYGPLALRSRLALALKDRLDTGFMRSLQQAGGLPAQDQRPIV</sequence>
<dbReference type="InterPro" id="IPR051169">
    <property type="entry name" value="NADH-Q_oxidoreductase"/>
</dbReference>
<dbReference type="RefSeq" id="WP_083727046.1">
    <property type="nucleotide sequence ID" value="NZ_FOUD01000016.1"/>
</dbReference>
<evidence type="ECO:0000259" key="5">
    <source>
        <dbReference type="Pfam" id="PF07992"/>
    </source>
</evidence>
<dbReference type="PANTHER" id="PTHR42913:SF9">
    <property type="entry name" value="SLR1591 PROTEIN"/>
    <property type="match status" value="1"/>
</dbReference>
<keyword evidence="4" id="KW-0560">Oxidoreductase</keyword>
<dbReference type="SUPFAM" id="SSF51905">
    <property type="entry name" value="FAD/NAD(P)-binding domain"/>
    <property type="match status" value="2"/>
</dbReference>
<comment type="cofactor">
    <cofactor evidence="1">
        <name>FAD</name>
        <dbReference type="ChEBI" id="CHEBI:57692"/>
    </cofactor>
</comment>
<proteinExistence type="predicted"/>
<dbReference type="PRINTS" id="PR00411">
    <property type="entry name" value="PNDRDTASEI"/>
</dbReference>